<feature type="transmembrane region" description="Helical" evidence="1">
    <location>
        <begin position="153"/>
        <end position="171"/>
    </location>
</feature>
<dbReference type="Proteomes" id="UP000245168">
    <property type="component" value="Unassembled WGS sequence"/>
</dbReference>
<organism evidence="2 3">
    <name type="scientific">Marinicauda salina</name>
    <dbReference type="NCBI Taxonomy" id="2135793"/>
    <lineage>
        <taxon>Bacteria</taxon>
        <taxon>Pseudomonadati</taxon>
        <taxon>Pseudomonadota</taxon>
        <taxon>Alphaproteobacteria</taxon>
        <taxon>Maricaulales</taxon>
        <taxon>Maricaulaceae</taxon>
        <taxon>Marinicauda</taxon>
    </lineage>
</organism>
<feature type="transmembrane region" description="Helical" evidence="1">
    <location>
        <begin position="30"/>
        <end position="49"/>
    </location>
</feature>
<keyword evidence="1" id="KW-0812">Transmembrane</keyword>
<keyword evidence="3" id="KW-1185">Reference proteome</keyword>
<feature type="transmembrane region" description="Helical" evidence="1">
    <location>
        <begin position="177"/>
        <end position="198"/>
    </location>
</feature>
<feature type="transmembrane region" description="Helical" evidence="1">
    <location>
        <begin position="61"/>
        <end position="82"/>
    </location>
</feature>
<feature type="transmembrane region" description="Helical" evidence="1">
    <location>
        <begin position="103"/>
        <end position="120"/>
    </location>
</feature>
<keyword evidence="1" id="KW-0472">Membrane</keyword>
<evidence type="ECO:0000256" key="1">
    <source>
        <dbReference type="SAM" id="Phobius"/>
    </source>
</evidence>
<dbReference type="RefSeq" id="WP_109251562.1">
    <property type="nucleotide sequence ID" value="NZ_QEXV01000001.1"/>
</dbReference>
<feature type="transmembrane region" description="Helical" evidence="1">
    <location>
        <begin position="126"/>
        <end position="146"/>
    </location>
</feature>
<dbReference type="AlphaFoldDB" id="A0A2U2BWB4"/>
<accession>A0A2U2BWB4</accession>
<protein>
    <submittedName>
        <fullName evidence="2">Uncharacterized protein</fullName>
    </submittedName>
</protein>
<name>A0A2U2BWB4_9PROT</name>
<comment type="caution">
    <text evidence="2">The sequence shown here is derived from an EMBL/GenBank/DDBJ whole genome shotgun (WGS) entry which is preliminary data.</text>
</comment>
<gene>
    <name evidence="2" type="ORF">DDZ18_01380</name>
</gene>
<reference evidence="3" key="1">
    <citation type="submission" date="2018-05" db="EMBL/GenBank/DDBJ databases">
        <authorList>
            <person name="Liu B.-T."/>
        </authorList>
    </citation>
    <scope>NUCLEOTIDE SEQUENCE [LARGE SCALE GENOMIC DNA]</scope>
    <source>
        <strain evidence="3">WD6-1</strain>
    </source>
</reference>
<keyword evidence="1" id="KW-1133">Transmembrane helix</keyword>
<sequence length="206" mass="21499">MTRDELKSDIDYLRELAEAGEAAPLLGGRFALWWGGLATLVLLAHWTIVSGRAPLGVEALWPLWLGFIVIGSIGSAFLGLSLRGKPGAGSVGNRVEGAVWPSAGLAIFAYFLGVTAGVLTGQLSPVFYNTILPAALLGYSVSWMTMARIVRRPVLFIPAGVALAGVAAAAALAATHWVYLVTAAAIFGSTVAPGLVLMTREPRTVV</sequence>
<dbReference type="EMBL" id="QEXV01000001">
    <property type="protein sequence ID" value="PWE18287.1"/>
    <property type="molecule type" value="Genomic_DNA"/>
</dbReference>
<dbReference type="OrthoDB" id="7618329at2"/>
<evidence type="ECO:0000313" key="2">
    <source>
        <dbReference type="EMBL" id="PWE18287.1"/>
    </source>
</evidence>
<evidence type="ECO:0000313" key="3">
    <source>
        <dbReference type="Proteomes" id="UP000245168"/>
    </source>
</evidence>
<proteinExistence type="predicted"/>